<sequence>MTIQWFGQACFKITSKSINGDVVLITDPYSNKYGLKKPKLLADIITISHDHEDHNDYQAIKTSANVVNPFIVKGPGEYEFMGIFIYGIPSYHDNERGAQRGQNTIYVISAEGITITHLGDIGERELTAAQLEYVEDSDILLIPVGGKYTVDGKEAAKLVSQIEPRIVIPMHYKIPGLNLDLDTADKFIKEIGNKKEELDKLKISKKDLPQEETKLIILKP</sequence>
<dbReference type="EMBL" id="MFMW01000032">
    <property type="protein sequence ID" value="OGG86565.1"/>
    <property type="molecule type" value="Genomic_DNA"/>
</dbReference>
<organism evidence="1 2">
    <name type="scientific">Candidatus Kuenenbacteria bacterium RIFCSPHIGHO2_02_FULL_39_13</name>
    <dbReference type="NCBI Taxonomy" id="1798561"/>
    <lineage>
        <taxon>Bacteria</taxon>
        <taxon>Candidatus Kueneniibacteriota</taxon>
    </lineage>
</organism>
<proteinExistence type="predicted"/>
<dbReference type="InterPro" id="IPR036866">
    <property type="entry name" value="RibonucZ/Hydroxyglut_hydro"/>
</dbReference>
<protein>
    <recommendedName>
        <fullName evidence="3">Lactamase</fullName>
    </recommendedName>
</protein>
<evidence type="ECO:0000313" key="2">
    <source>
        <dbReference type="Proteomes" id="UP000179136"/>
    </source>
</evidence>
<dbReference type="Gene3D" id="3.60.15.10">
    <property type="entry name" value="Ribonuclease Z/Hydroxyacylglutathione hydrolase-like"/>
    <property type="match status" value="1"/>
</dbReference>
<evidence type="ECO:0000313" key="1">
    <source>
        <dbReference type="EMBL" id="OGG86565.1"/>
    </source>
</evidence>
<dbReference type="AlphaFoldDB" id="A0A1F6FL16"/>
<reference evidence="1 2" key="1">
    <citation type="journal article" date="2016" name="Nat. Commun.">
        <title>Thousands of microbial genomes shed light on interconnected biogeochemical processes in an aquifer system.</title>
        <authorList>
            <person name="Anantharaman K."/>
            <person name="Brown C.T."/>
            <person name="Hug L.A."/>
            <person name="Sharon I."/>
            <person name="Castelle C.J."/>
            <person name="Probst A.J."/>
            <person name="Thomas B.C."/>
            <person name="Singh A."/>
            <person name="Wilkins M.J."/>
            <person name="Karaoz U."/>
            <person name="Brodie E.L."/>
            <person name="Williams K.H."/>
            <person name="Hubbard S.S."/>
            <person name="Banfield J.F."/>
        </authorList>
    </citation>
    <scope>NUCLEOTIDE SEQUENCE [LARGE SCALE GENOMIC DNA]</scope>
</reference>
<comment type="caution">
    <text evidence="1">The sequence shown here is derived from an EMBL/GenBank/DDBJ whole genome shotgun (WGS) entry which is preliminary data.</text>
</comment>
<dbReference type="SUPFAM" id="SSF56281">
    <property type="entry name" value="Metallo-hydrolase/oxidoreductase"/>
    <property type="match status" value="1"/>
</dbReference>
<gene>
    <name evidence="1" type="ORF">A3B87_01920</name>
</gene>
<dbReference type="Pfam" id="PF13483">
    <property type="entry name" value="Lactamase_B_3"/>
    <property type="match status" value="1"/>
</dbReference>
<dbReference type="STRING" id="1798561.A3B87_01920"/>
<evidence type="ECO:0008006" key="3">
    <source>
        <dbReference type="Google" id="ProtNLM"/>
    </source>
</evidence>
<accession>A0A1F6FL16</accession>
<name>A0A1F6FL16_9BACT</name>
<dbReference type="Proteomes" id="UP000179136">
    <property type="component" value="Unassembled WGS sequence"/>
</dbReference>
<dbReference type="PANTHER" id="PTHR42967">
    <property type="entry name" value="METAL DEPENDENT HYDROLASE"/>
    <property type="match status" value="1"/>
</dbReference>
<dbReference type="PANTHER" id="PTHR42967:SF1">
    <property type="entry name" value="MBL FOLD METALLO-HYDROLASE"/>
    <property type="match status" value="1"/>
</dbReference>